<evidence type="ECO:0000313" key="2">
    <source>
        <dbReference type="Proteomes" id="UP000499080"/>
    </source>
</evidence>
<comment type="caution">
    <text evidence="1">The sequence shown here is derived from an EMBL/GenBank/DDBJ whole genome shotgun (WGS) entry which is preliminary data.</text>
</comment>
<reference evidence="1 2" key="1">
    <citation type="journal article" date="2019" name="Sci. Rep.">
        <title>Orb-weaving spider Araneus ventricosus genome elucidates the spidroin gene catalogue.</title>
        <authorList>
            <person name="Kono N."/>
            <person name="Nakamura H."/>
            <person name="Ohtoshi R."/>
            <person name="Moran D.A.P."/>
            <person name="Shinohara A."/>
            <person name="Yoshida Y."/>
            <person name="Fujiwara M."/>
            <person name="Mori M."/>
            <person name="Tomita M."/>
            <person name="Arakawa K."/>
        </authorList>
    </citation>
    <scope>NUCLEOTIDE SEQUENCE [LARGE SCALE GENOMIC DNA]</scope>
</reference>
<proteinExistence type="predicted"/>
<name>A0A4Y2HQP5_ARAVE</name>
<organism evidence="1 2">
    <name type="scientific">Araneus ventricosus</name>
    <name type="common">Orbweaver spider</name>
    <name type="synonym">Epeira ventricosa</name>
    <dbReference type="NCBI Taxonomy" id="182803"/>
    <lineage>
        <taxon>Eukaryota</taxon>
        <taxon>Metazoa</taxon>
        <taxon>Ecdysozoa</taxon>
        <taxon>Arthropoda</taxon>
        <taxon>Chelicerata</taxon>
        <taxon>Arachnida</taxon>
        <taxon>Araneae</taxon>
        <taxon>Araneomorphae</taxon>
        <taxon>Entelegynae</taxon>
        <taxon>Araneoidea</taxon>
        <taxon>Araneidae</taxon>
        <taxon>Araneus</taxon>
    </lineage>
</organism>
<dbReference type="OrthoDB" id="7616980at2759"/>
<gene>
    <name evidence="1" type="ORF">AVEN_73699_1</name>
</gene>
<keyword evidence="2" id="KW-1185">Reference proteome</keyword>
<dbReference type="EMBL" id="BGPR01002090">
    <property type="protein sequence ID" value="GBM67568.1"/>
    <property type="molecule type" value="Genomic_DNA"/>
</dbReference>
<dbReference type="AlphaFoldDB" id="A0A4Y2HQP5"/>
<sequence>MSLALVECPLYVRERLAAQLFVDAIRDEDPQLSMRLMDLKDMKLALANCLKYEAAKIASKISSHARSIKIEDNTGKENDNNESLLRAFEKLVDRLAA</sequence>
<accession>A0A4Y2HQP5</accession>
<evidence type="ECO:0000313" key="1">
    <source>
        <dbReference type="EMBL" id="GBM67568.1"/>
    </source>
</evidence>
<protein>
    <submittedName>
        <fullName evidence="1">Uncharacterized protein</fullName>
    </submittedName>
</protein>
<dbReference type="Proteomes" id="UP000499080">
    <property type="component" value="Unassembled WGS sequence"/>
</dbReference>